<keyword evidence="5" id="KW-0653">Protein transport</keyword>
<name>A0A7C2X9P6_9BACT</name>
<keyword evidence="4 5" id="KW-0472">Membrane</keyword>
<keyword evidence="5" id="KW-0811">Translocation</keyword>
<keyword evidence="5" id="KW-0813">Transport</keyword>
<dbReference type="GO" id="GO:0065002">
    <property type="term" value="P:intracellular protein transmembrane transport"/>
    <property type="evidence" value="ECO:0007669"/>
    <property type="project" value="TreeGrafter"/>
</dbReference>
<comment type="similarity">
    <text evidence="5">Belongs to the TatC family.</text>
</comment>
<evidence type="ECO:0000256" key="1">
    <source>
        <dbReference type="ARBA" id="ARBA00004141"/>
    </source>
</evidence>
<comment type="subunit">
    <text evidence="5">Forms a complex with TatA.</text>
</comment>
<keyword evidence="5" id="KW-1003">Cell membrane</keyword>
<gene>
    <name evidence="5 6" type="primary">tatC</name>
    <name evidence="6" type="ORF">ENN98_02760</name>
</gene>
<dbReference type="GO" id="GO:0043953">
    <property type="term" value="P:protein transport by the Tat complex"/>
    <property type="evidence" value="ECO:0007669"/>
    <property type="project" value="UniProtKB-UniRule"/>
</dbReference>
<evidence type="ECO:0000256" key="3">
    <source>
        <dbReference type="ARBA" id="ARBA00022989"/>
    </source>
</evidence>
<dbReference type="NCBIfam" id="TIGR00945">
    <property type="entry name" value="tatC"/>
    <property type="match status" value="1"/>
</dbReference>
<feature type="transmembrane region" description="Helical" evidence="5">
    <location>
        <begin position="105"/>
        <end position="128"/>
    </location>
</feature>
<dbReference type="GO" id="GO:0009977">
    <property type="term" value="F:proton motive force dependent protein transmembrane transporter activity"/>
    <property type="evidence" value="ECO:0007669"/>
    <property type="project" value="TreeGrafter"/>
</dbReference>
<dbReference type="Pfam" id="PF00902">
    <property type="entry name" value="TatC"/>
    <property type="match status" value="1"/>
</dbReference>
<dbReference type="PANTHER" id="PTHR30371:SF0">
    <property type="entry name" value="SEC-INDEPENDENT PROTEIN TRANSLOCASE PROTEIN TATC, CHLOROPLASTIC-RELATED"/>
    <property type="match status" value="1"/>
</dbReference>
<comment type="caution">
    <text evidence="6">The sequence shown here is derived from an EMBL/GenBank/DDBJ whole genome shotgun (WGS) entry which is preliminary data.</text>
</comment>
<comment type="function">
    <text evidence="5">Part of the twin-arginine translocation (Tat) system that transports large folded proteins containing a characteristic twin-arginine motif in their signal peptide across membranes.</text>
</comment>
<dbReference type="PRINTS" id="PR01840">
    <property type="entry name" value="TATCFAMILY"/>
</dbReference>
<dbReference type="Proteomes" id="UP000885986">
    <property type="component" value="Unassembled WGS sequence"/>
</dbReference>
<reference evidence="6" key="1">
    <citation type="journal article" date="2020" name="mSystems">
        <title>Genome- and Community-Level Interaction Insights into Carbon Utilization and Element Cycling Functions of Hydrothermarchaeota in Hydrothermal Sediment.</title>
        <authorList>
            <person name="Zhou Z."/>
            <person name="Liu Y."/>
            <person name="Xu W."/>
            <person name="Pan J."/>
            <person name="Luo Z.H."/>
            <person name="Li M."/>
        </authorList>
    </citation>
    <scope>NUCLEOTIDE SEQUENCE [LARGE SCALE GENOMIC DNA]</scope>
    <source>
        <strain evidence="6">SpSt-1224</strain>
    </source>
</reference>
<protein>
    <recommendedName>
        <fullName evidence="5">Sec-independent protein translocase protein TatC</fullName>
    </recommendedName>
</protein>
<dbReference type="GO" id="GO:0033281">
    <property type="term" value="C:TAT protein transport complex"/>
    <property type="evidence" value="ECO:0007669"/>
    <property type="project" value="UniProtKB-UniRule"/>
</dbReference>
<comment type="subcellular location">
    <subcellularLocation>
        <location evidence="5">Cell membrane</location>
        <topology evidence="5">Multi-pass membrane protein</topology>
    </subcellularLocation>
    <subcellularLocation>
        <location evidence="1">Membrane</location>
        <topology evidence="1">Multi-pass membrane protein</topology>
    </subcellularLocation>
</comment>
<dbReference type="InterPro" id="IPR002033">
    <property type="entry name" value="TatC"/>
</dbReference>
<keyword evidence="2 5" id="KW-0812">Transmembrane</keyword>
<dbReference type="HAMAP" id="MF_00902">
    <property type="entry name" value="TatC"/>
    <property type="match status" value="1"/>
</dbReference>
<sequence length="242" mass="27100">MSILAEHFTPHLLELRRRVLTILAAVVLATAGAYWFVEEMVRALSSPLIQIDPELGRLVYTGLPEAFISYLKLSLLVGFVLALPVAVYQLWMFVAPALRRQEKLVAVKVALSGFVLFSGGALFAYFVVLPELLRFLLWFAGEQIHPHLKLAPYLNFMVRGVFSFGLAFELPFLMVMAVRLGLVDPEYFARHRTYSYLGMVIISLLLVAGDPVATFMLAVPLCLLYEAGNLIGKLLRSARPRE</sequence>
<evidence type="ECO:0000256" key="5">
    <source>
        <dbReference type="HAMAP-Rule" id="MF_00902"/>
    </source>
</evidence>
<feature type="transmembrane region" description="Helical" evidence="5">
    <location>
        <begin position="73"/>
        <end position="93"/>
    </location>
</feature>
<feature type="transmembrane region" description="Helical" evidence="5">
    <location>
        <begin position="156"/>
        <end position="181"/>
    </location>
</feature>
<dbReference type="PANTHER" id="PTHR30371">
    <property type="entry name" value="SEC-INDEPENDENT PROTEIN TRANSLOCASE PROTEIN TATC"/>
    <property type="match status" value="1"/>
</dbReference>
<dbReference type="AlphaFoldDB" id="A0A7C2X9P6"/>
<dbReference type="EMBL" id="DSDS01000061">
    <property type="protein sequence ID" value="HET97617.1"/>
    <property type="molecule type" value="Genomic_DNA"/>
</dbReference>
<accession>A0A7C2X9P6</accession>
<keyword evidence="3 5" id="KW-1133">Transmembrane helix</keyword>
<evidence type="ECO:0000256" key="2">
    <source>
        <dbReference type="ARBA" id="ARBA00022692"/>
    </source>
</evidence>
<comment type="caution">
    <text evidence="5">Lacks conserved residue(s) required for the propagation of feature annotation.</text>
</comment>
<feature type="transmembrane region" description="Helical" evidence="5">
    <location>
        <begin position="20"/>
        <end position="37"/>
    </location>
</feature>
<feature type="transmembrane region" description="Helical" evidence="5">
    <location>
        <begin position="193"/>
        <end position="209"/>
    </location>
</feature>
<evidence type="ECO:0000256" key="4">
    <source>
        <dbReference type="ARBA" id="ARBA00023136"/>
    </source>
</evidence>
<organism evidence="6">
    <name type="scientific">Desulfurivibrio alkaliphilus</name>
    <dbReference type="NCBI Taxonomy" id="427923"/>
    <lineage>
        <taxon>Bacteria</taxon>
        <taxon>Pseudomonadati</taxon>
        <taxon>Thermodesulfobacteriota</taxon>
        <taxon>Desulfobulbia</taxon>
        <taxon>Desulfobulbales</taxon>
        <taxon>Desulfobulbaceae</taxon>
        <taxon>Desulfurivibrio</taxon>
    </lineage>
</organism>
<evidence type="ECO:0000313" key="6">
    <source>
        <dbReference type="EMBL" id="HET97617.1"/>
    </source>
</evidence>
<proteinExistence type="inferred from homology"/>